<comment type="caution">
    <text evidence="2">The sequence shown here is derived from an EMBL/GenBank/DDBJ whole genome shotgun (WGS) entry which is preliminary data.</text>
</comment>
<proteinExistence type="predicted"/>
<organism evidence="2 3">
    <name type="scientific">Rhizoctonia solani</name>
    <dbReference type="NCBI Taxonomy" id="456999"/>
    <lineage>
        <taxon>Eukaryota</taxon>
        <taxon>Fungi</taxon>
        <taxon>Dikarya</taxon>
        <taxon>Basidiomycota</taxon>
        <taxon>Agaricomycotina</taxon>
        <taxon>Agaricomycetes</taxon>
        <taxon>Cantharellales</taxon>
        <taxon>Ceratobasidiaceae</taxon>
        <taxon>Rhizoctonia</taxon>
    </lineage>
</organism>
<sequence>MSSSFRGYRGGRGTRGKGRFQSHSGFTPSVKLQEGLSDEIESISAATICLDVTDEVNATNVVTLGSYNWVDHPTPTIIIPGAPPSWKEPELPLQLEPDVGDSFIDQNTARMPMHPLEPMLRAIKVAQEQLGNNLKLSSENIDIVTDRNGLRKLMKFITFHSPNRDRRPGRNQEFRIDVQLASNGRTLVLTRHEENLIDKSTKFKGYGHNFEKATTEENTPLLATNSSRTHISRLKSTGHHRITRYDLLGLRFLVRYEVDAVESIPIVESTSTIRKDDLDDLAAAFARTSLLESKTTVPPKSRIISKKPESIIEVPQSELRHVIHGSIIPQSQVVELRTIKSVFQVPWSDVYPQLFLSRTPALKIAKQLDGYVDTIETYTNGSDDMREAHEKLAPDFAALVELLRRIRNIATKRGLVGHNRSFALYWSGTGDLKIRAIRRDYAGNLLSAEELELF</sequence>
<gene>
    <name evidence="2" type="ORF">RDB_LOCUS142258</name>
</gene>
<feature type="region of interest" description="Disordered" evidence="1">
    <location>
        <begin position="1"/>
        <end position="27"/>
    </location>
</feature>
<dbReference type="PANTHER" id="PTHR35179:SF2">
    <property type="entry name" value="START DOMAIN-CONTAINING PROTEIN"/>
    <property type="match status" value="1"/>
</dbReference>
<dbReference type="Proteomes" id="UP000663853">
    <property type="component" value="Unassembled WGS sequence"/>
</dbReference>
<protein>
    <recommendedName>
        <fullName evidence="4">Geranylgeranyl pyrophosphate synthetase</fullName>
    </recommendedName>
</protein>
<dbReference type="AlphaFoldDB" id="A0A8H3DDE8"/>
<evidence type="ECO:0008006" key="4">
    <source>
        <dbReference type="Google" id="ProtNLM"/>
    </source>
</evidence>
<reference evidence="2" key="1">
    <citation type="submission" date="2021-01" db="EMBL/GenBank/DDBJ databases">
        <authorList>
            <person name="Kaushik A."/>
        </authorList>
    </citation>
    <scope>NUCLEOTIDE SEQUENCE</scope>
    <source>
        <strain evidence="2">AG6-10EEA</strain>
    </source>
</reference>
<name>A0A8H3DDE8_9AGAM</name>
<evidence type="ECO:0000313" key="3">
    <source>
        <dbReference type="Proteomes" id="UP000663853"/>
    </source>
</evidence>
<evidence type="ECO:0000256" key="1">
    <source>
        <dbReference type="SAM" id="MobiDB-lite"/>
    </source>
</evidence>
<evidence type="ECO:0000313" key="2">
    <source>
        <dbReference type="EMBL" id="CAE6518563.1"/>
    </source>
</evidence>
<dbReference type="EMBL" id="CAJMXA010003873">
    <property type="protein sequence ID" value="CAE6518563.1"/>
    <property type="molecule type" value="Genomic_DNA"/>
</dbReference>
<dbReference type="PANTHER" id="PTHR35179">
    <property type="entry name" value="PROTEIN CBG02620"/>
    <property type="match status" value="1"/>
</dbReference>
<accession>A0A8H3DDE8</accession>